<dbReference type="EMBL" id="KZ819325">
    <property type="protein sequence ID" value="PWN21595.1"/>
    <property type="molecule type" value="Genomic_DNA"/>
</dbReference>
<proteinExistence type="predicted"/>
<reference evidence="1 2" key="1">
    <citation type="journal article" date="2018" name="Mol. Biol. Evol.">
        <title>Broad Genomic Sampling Reveals a Smut Pathogenic Ancestry of the Fungal Clade Ustilaginomycotina.</title>
        <authorList>
            <person name="Kijpornyongpan T."/>
            <person name="Mondo S.J."/>
            <person name="Barry K."/>
            <person name="Sandor L."/>
            <person name="Lee J."/>
            <person name="Lipzen A."/>
            <person name="Pangilinan J."/>
            <person name="LaButti K."/>
            <person name="Hainaut M."/>
            <person name="Henrissat B."/>
            <person name="Grigoriev I.V."/>
            <person name="Spatafora J.W."/>
            <person name="Aime M.C."/>
        </authorList>
    </citation>
    <scope>NUCLEOTIDE SEQUENCE [LARGE SCALE GENOMIC DNA]</scope>
    <source>
        <strain evidence="1 2">MCA 4718</strain>
    </source>
</reference>
<dbReference type="Proteomes" id="UP000245942">
    <property type="component" value="Unassembled WGS sequence"/>
</dbReference>
<organism evidence="1 2">
    <name type="scientific">Pseudomicrostroma glucosiphilum</name>
    <dbReference type="NCBI Taxonomy" id="1684307"/>
    <lineage>
        <taxon>Eukaryota</taxon>
        <taxon>Fungi</taxon>
        <taxon>Dikarya</taxon>
        <taxon>Basidiomycota</taxon>
        <taxon>Ustilaginomycotina</taxon>
        <taxon>Exobasidiomycetes</taxon>
        <taxon>Microstromatales</taxon>
        <taxon>Microstromatales incertae sedis</taxon>
        <taxon>Pseudomicrostroma</taxon>
    </lineage>
</organism>
<dbReference type="AlphaFoldDB" id="A0A316UEQ8"/>
<dbReference type="RefSeq" id="XP_025348755.1">
    <property type="nucleotide sequence ID" value="XM_025489531.1"/>
</dbReference>
<evidence type="ECO:0000313" key="1">
    <source>
        <dbReference type="EMBL" id="PWN21595.1"/>
    </source>
</evidence>
<sequence>MRTPQVGSLFTCHHLASTSSSSSSPHLTHFVPCIDSLAELKHCPIDVVHLVQPSHSALGEPGTDATDAQLQSDGTSLCPNLIHSSETFVSPLPYTRPTCLHFPTTPPYQHYLLPRFTSPPYR</sequence>
<evidence type="ECO:0000313" key="2">
    <source>
        <dbReference type="Proteomes" id="UP000245942"/>
    </source>
</evidence>
<keyword evidence="2" id="KW-1185">Reference proteome</keyword>
<gene>
    <name evidence="1" type="ORF">BCV69DRAFT_175139</name>
</gene>
<name>A0A316UEQ8_9BASI</name>
<accession>A0A316UEQ8</accession>
<protein>
    <submittedName>
        <fullName evidence="1">Uncharacterized protein</fullName>
    </submittedName>
</protein>
<dbReference type="GeneID" id="37011265"/>